<feature type="region of interest" description="Disordered" evidence="1">
    <location>
        <begin position="42"/>
        <end position="65"/>
    </location>
</feature>
<sequence>MFNCQQFSQGPRRYTADSTLGRFVRSPAASARPSTLLEADAPHSHLPLARRKRPRYTTSQGKQSPPSAFNFMSPCCCAGQTLTTVEFVSFPSRTSPANLSRGDRYLTLQSYLPLSLLNHAPFFCLRNYGAISNYSARCPAGFVIPYDLMDRQPAQWIWSDDPLPIGSSGDPGPTSDLAHTDYWLTDRKSS</sequence>
<protein>
    <submittedName>
        <fullName evidence="2">Uncharacterized protein</fullName>
    </submittedName>
</protein>
<gene>
    <name evidence="2" type="ORF">BaRGS_00006739</name>
</gene>
<evidence type="ECO:0000256" key="1">
    <source>
        <dbReference type="SAM" id="MobiDB-lite"/>
    </source>
</evidence>
<evidence type="ECO:0000313" key="3">
    <source>
        <dbReference type="Proteomes" id="UP001519460"/>
    </source>
</evidence>
<proteinExistence type="predicted"/>
<dbReference type="Proteomes" id="UP001519460">
    <property type="component" value="Unassembled WGS sequence"/>
</dbReference>
<organism evidence="2 3">
    <name type="scientific">Batillaria attramentaria</name>
    <dbReference type="NCBI Taxonomy" id="370345"/>
    <lineage>
        <taxon>Eukaryota</taxon>
        <taxon>Metazoa</taxon>
        <taxon>Spiralia</taxon>
        <taxon>Lophotrochozoa</taxon>
        <taxon>Mollusca</taxon>
        <taxon>Gastropoda</taxon>
        <taxon>Caenogastropoda</taxon>
        <taxon>Sorbeoconcha</taxon>
        <taxon>Cerithioidea</taxon>
        <taxon>Batillariidae</taxon>
        <taxon>Batillaria</taxon>
    </lineage>
</organism>
<accession>A0ABD0LSG7</accession>
<feature type="compositionally biased region" description="Polar residues" evidence="1">
    <location>
        <begin position="56"/>
        <end position="65"/>
    </location>
</feature>
<name>A0ABD0LSG7_9CAEN</name>
<dbReference type="EMBL" id="JACVVK020000028">
    <property type="protein sequence ID" value="KAK7501987.1"/>
    <property type="molecule type" value="Genomic_DNA"/>
</dbReference>
<evidence type="ECO:0000313" key="2">
    <source>
        <dbReference type="EMBL" id="KAK7501987.1"/>
    </source>
</evidence>
<comment type="caution">
    <text evidence="2">The sequence shown here is derived from an EMBL/GenBank/DDBJ whole genome shotgun (WGS) entry which is preliminary data.</text>
</comment>
<keyword evidence="3" id="KW-1185">Reference proteome</keyword>
<dbReference type="AlphaFoldDB" id="A0ABD0LSG7"/>
<reference evidence="2 3" key="1">
    <citation type="journal article" date="2023" name="Sci. Data">
        <title>Genome assembly of the Korean intertidal mud-creeper Batillaria attramentaria.</title>
        <authorList>
            <person name="Patra A.K."/>
            <person name="Ho P.T."/>
            <person name="Jun S."/>
            <person name="Lee S.J."/>
            <person name="Kim Y."/>
            <person name="Won Y.J."/>
        </authorList>
    </citation>
    <scope>NUCLEOTIDE SEQUENCE [LARGE SCALE GENOMIC DNA]</scope>
    <source>
        <strain evidence="2">Wonlab-2016</strain>
    </source>
</reference>